<sequence length="291" mass="31499">MSNDDTPEFELDEALEEDASENEALAEAYNRGLALQKSGDLAGAAQAYREALALDPDDPGGVSIRLAAIGAEAAPLKMPDAYVATLFDQHADVFDDILVDELGYCVPLLVRDLVQKLEIGPFDRLLDLGCGTGLTGMALADCTSHRTGVDLSERIVELAYDREVYDDLYVGEAVAFLEEFEEDDGSRPGWDMIAATDVFPYLGAVEPFLAGAVDRLKPRGYLAFSTETLSEEALEGRPYMVGPKSRFAQGEGYIRSSLDAAGFDILAMDPITVRLEDGDPVPGHLVIARLR</sequence>
<feature type="compositionally biased region" description="Acidic residues" evidence="4">
    <location>
        <begin position="1"/>
        <end position="21"/>
    </location>
</feature>
<evidence type="ECO:0000256" key="4">
    <source>
        <dbReference type="SAM" id="MobiDB-lite"/>
    </source>
</evidence>
<evidence type="ECO:0000259" key="5">
    <source>
        <dbReference type="Pfam" id="PF08242"/>
    </source>
</evidence>
<dbReference type="SMART" id="SM00028">
    <property type="entry name" value="TPR"/>
    <property type="match status" value="1"/>
</dbReference>
<keyword evidence="6" id="KW-0808">Transferase</keyword>
<gene>
    <name evidence="6" type="ORF">LAL4801_03529</name>
</gene>
<dbReference type="EMBL" id="CXST01000002">
    <property type="protein sequence ID" value="CTQ45082.1"/>
    <property type="molecule type" value="Genomic_DNA"/>
</dbReference>
<dbReference type="AlphaFoldDB" id="A0A0M6Y4Q4"/>
<evidence type="ECO:0000256" key="1">
    <source>
        <dbReference type="ARBA" id="ARBA00022737"/>
    </source>
</evidence>
<keyword evidence="7" id="KW-1185">Reference proteome</keyword>
<feature type="repeat" description="TPR" evidence="3">
    <location>
        <begin position="25"/>
        <end position="58"/>
    </location>
</feature>
<evidence type="ECO:0000256" key="3">
    <source>
        <dbReference type="PROSITE-ProRule" id="PRU00339"/>
    </source>
</evidence>
<reference evidence="7" key="1">
    <citation type="submission" date="2015-07" db="EMBL/GenBank/DDBJ databases">
        <authorList>
            <person name="Rodrigo-Torres Lidia"/>
            <person name="Arahal R.David."/>
        </authorList>
    </citation>
    <scope>NUCLEOTIDE SEQUENCE [LARGE SCALE GENOMIC DNA]</scope>
    <source>
        <strain evidence="7">CECT 4801</strain>
    </source>
</reference>
<keyword evidence="6" id="KW-0830">Ubiquinone</keyword>
<dbReference type="Pfam" id="PF07719">
    <property type="entry name" value="TPR_2"/>
    <property type="match status" value="1"/>
</dbReference>
<protein>
    <submittedName>
        <fullName evidence="6">Bifunctional 3-demethylubiquinone-9 3-methyltransferase/ 2-octaprenyl-6-hydroxy phenol methylase</fullName>
    </submittedName>
</protein>
<dbReference type="GO" id="GO:0008168">
    <property type="term" value="F:methyltransferase activity"/>
    <property type="evidence" value="ECO:0007669"/>
    <property type="project" value="UniProtKB-KW"/>
</dbReference>
<dbReference type="Gene3D" id="3.40.50.150">
    <property type="entry name" value="Vaccinia Virus protein VP39"/>
    <property type="match status" value="1"/>
</dbReference>
<dbReference type="RefSeq" id="WP_055658003.1">
    <property type="nucleotide sequence ID" value="NZ_CXST01000002.1"/>
</dbReference>
<dbReference type="InterPro" id="IPR011990">
    <property type="entry name" value="TPR-like_helical_dom_sf"/>
</dbReference>
<dbReference type="Proteomes" id="UP000048926">
    <property type="component" value="Unassembled WGS sequence"/>
</dbReference>
<dbReference type="OrthoDB" id="9765084at2"/>
<evidence type="ECO:0000256" key="2">
    <source>
        <dbReference type="ARBA" id="ARBA00022803"/>
    </source>
</evidence>
<dbReference type="PANTHER" id="PTHR43861">
    <property type="entry name" value="TRANS-ACONITATE 2-METHYLTRANSFERASE-RELATED"/>
    <property type="match status" value="1"/>
</dbReference>
<dbReference type="PROSITE" id="PS50005">
    <property type="entry name" value="TPR"/>
    <property type="match status" value="1"/>
</dbReference>
<dbReference type="InterPro" id="IPR013105">
    <property type="entry name" value="TPR_2"/>
</dbReference>
<evidence type="ECO:0000313" key="7">
    <source>
        <dbReference type="Proteomes" id="UP000048926"/>
    </source>
</evidence>
<dbReference type="SUPFAM" id="SSF48452">
    <property type="entry name" value="TPR-like"/>
    <property type="match status" value="1"/>
</dbReference>
<dbReference type="InterPro" id="IPR029063">
    <property type="entry name" value="SAM-dependent_MTases_sf"/>
</dbReference>
<dbReference type="InterPro" id="IPR019734">
    <property type="entry name" value="TPR_rpt"/>
</dbReference>
<organism evidence="6 7">
    <name type="scientific">Roseibium aggregatum</name>
    <dbReference type="NCBI Taxonomy" id="187304"/>
    <lineage>
        <taxon>Bacteria</taxon>
        <taxon>Pseudomonadati</taxon>
        <taxon>Pseudomonadota</taxon>
        <taxon>Alphaproteobacteria</taxon>
        <taxon>Hyphomicrobiales</taxon>
        <taxon>Stappiaceae</taxon>
        <taxon>Roseibium</taxon>
    </lineage>
</organism>
<name>A0A0M6Y4Q4_9HYPH</name>
<keyword evidence="2 3" id="KW-0802">TPR repeat</keyword>
<dbReference type="Gene3D" id="1.25.40.10">
    <property type="entry name" value="Tetratricopeptide repeat domain"/>
    <property type="match status" value="1"/>
</dbReference>
<feature type="region of interest" description="Disordered" evidence="4">
    <location>
        <begin position="1"/>
        <end position="22"/>
    </location>
</feature>
<dbReference type="STRING" id="187304.B0E33_05695"/>
<dbReference type="SUPFAM" id="SSF53335">
    <property type="entry name" value="S-adenosyl-L-methionine-dependent methyltransferases"/>
    <property type="match status" value="1"/>
</dbReference>
<keyword evidence="1" id="KW-0677">Repeat</keyword>
<evidence type="ECO:0000313" key="6">
    <source>
        <dbReference type="EMBL" id="CTQ45082.1"/>
    </source>
</evidence>
<proteinExistence type="predicted"/>
<dbReference type="InterPro" id="IPR013217">
    <property type="entry name" value="Methyltransf_12"/>
</dbReference>
<dbReference type="CDD" id="cd02440">
    <property type="entry name" value="AdoMet_MTases"/>
    <property type="match status" value="1"/>
</dbReference>
<dbReference type="Pfam" id="PF08242">
    <property type="entry name" value="Methyltransf_12"/>
    <property type="match status" value="1"/>
</dbReference>
<accession>A0A0M6Y4Q4</accession>
<keyword evidence="6" id="KW-0489">Methyltransferase</keyword>
<dbReference type="GO" id="GO:0032259">
    <property type="term" value="P:methylation"/>
    <property type="evidence" value="ECO:0007669"/>
    <property type="project" value="UniProtKB-KW"/>
</dbReference>
<feature type="domain" description="Methyltransferase type 12" evidence="5">
    <location>
        <begin position="126"/>
        <end position="222"/>
    </location>
</feature>